<evidence type="ECO:0000259" key="10">
    <source>
        <dbReference type="PROSITE" id="PS50967"/>
    </source>
</evidence>
<dbReference type="InterPro" id="IPR036397">
    <property type="entry name" value="RNaseH_sf"/>
</dbReference>
<evidence type="ECO:0000256" key="5">
    <source>
        <dbReference type="ARBA" id="ARBA00022835"/>
    </source>
</evidence>
<evidence type="ECO:0000256" key="7">
    <source>
        <dbReference type="ARBA" id="ARBA00023242"/>
    </source>
</evidence>
<dbReference type="EMBL" id="JAODAN010000001">
    <property type="protein sequence ID" value="KAK1927708.1"/>
    <property type="molecule type" value="Genomic_DNA"/>
</dbReference>
<dbReference type="GO" id="GO:0000175">
    <property type="term" value="F:3'-5'-RNA exonuclease activity"/>
    <property type="evidence" value="ECO:0007669"/>
    <property type="project" value="InterPro"/>
</dbReference>
<feature type="region of interest" description="Disordered" evidence="9">
    <location>
        <begin position="767"/>
        <end position="786"/>
    </location>
</feature>
<dbReference type="GO" id="GO:0000166">
    <property type="term" value="F:nucleotide binding"/>
    <property type="evidence" value="ECO:0007669"/>
    <property type="project" value="InterPro"/>
</dbReference>
<keyword evidence="12" id="KW-1185">Reference proteome</keyword>
<comment type="caution">
    <text evidence="11">The sequence shown here is derived from an EMBL/GenBank/DDBJ whole genome shotgun (WGS) entry which is preliminary data.</text>
</comment>
<feature type="region of interest" description="Disordered" evidence="9">
    <location>
        <begin position="443"/>
        <end position="465"/>
    </location>
</feature>
<dbReference type="SMART" id="SM00341">
    <property type="entry name" value="HRDC"/>
    <property type="match status" value="1"/>
</dbReference>
<dbReference type="GO" id="GO:0071038">
    <property type="term" value="P:TRAMP-dependent tRNA surveillance pathway"/>
    <property type="evidence" value="ECO:0007669"/>
    <property type="project" value="TreeGrafter"/>
</dbReference>
<reference evidence="11" key="1">
    <citation type="submission" date="2023-02" db="EMBL/GenBank/DDBJ databases">
        <title>Identification and recombinant expression of a fungal hydrolase from Papiliotrema laurentii that hydrolyzes apple cutin and clears colloidal polyester polyurethane.</title>
        <authorList>
            <consortium name="DOE Joint Genome Institute"/>
            <person name="Roman V.A."/>
            <person name="Bojanowski C."/>
            <person name="Crable B.R."/>
            <person name="Wagner D.N."/>
            <person name="Hung C.S."/>
            <person name="Nadeau L.J."/>
            <person name="Schratz L."/>
            <person name="Haridas S."/>
            <person name="Pangilinan J."/>
            <person name="Lipzen A."/>
            <person name="Na H."/>
            <person name="Yan M."/>
            <person name="Ng V."/>
            <person name="Grigoriev I.V."/>
            <person name="Spatafora J.W."/>
            <person name="Barlow D."/>
            <person name="Biffinger J."/>
            <person name="Kelley-Loughnane N."/>
            <person name="Varaljay V.A."/>
            <person name="Crookes-Goodson W.J."/>
        </authorList>
    </citation>
    <scope>NUCLEOTIDE SEQUENCE</scope>
    <source>
        <strain evidence="11">5307AH</strain>
    </source>
</reference>
<dbReference type="GO" id="GO:0005730">
    <property type="term" value="C:nucleolus"/>
    <property type="evidence" value="ECO:0007669"/>
    <property type="project" value="TreeGrafter"/>
</dbReference>
<feature type="domain" description="HRDC" evidence="10">
    <location>
        <begin position="514"/>
        <end position="593"/>
    </location>
</feature>
<evidence type="ECO:0000256" key="3">
    <source>
        <dbReference type="ARBA" id="ARBA00022722"/>
    </source>
</evidence>
<evidence type="ECO:0000256" key="1">
    <source>
        <dbReference type="ARBA" id="ARBA00004123"/>
    </source>
</evidence>
<dbReference type="GO" id="GO:0071039">
    <property type="term" value="P:nuclear polyadenylation-dependent CUT catabolic process"/>
    <property type="evidence" value="ECO:0007669"/>
    <property type="project" value="TreeGrafter"/>
</dbReference>
<protein>
    <submittedName>
        <fullName evidence="11">PM-scl autoantigen</fullName>
    </submittedName>
</protein>
<dbReference type="Gene3D" id="1.10.150.80">
    <property type="entry name" value="HRDC domain"/>
    <property type="match status" value="1"/>
</dbReference>
<feature type="compositionally biased region" description="Basic and acidic residues" evidence="9">
    <location>
        <begin position="872"/>
        <end position="885"/>
    </location>
</feature>
<keyword evidence="5" id="KW-0271">Exosome</keyword>
<dbReference type="PROSITE" id="PS50967">
    <property type="entry name" value="HRDC"/>
    <property type="match status" value="1"/>
</dbReference>
<dbReference type="GO" id="GO:0071051">
    <property type="term" value="P:poly(A)-dependent snoRNA 3'-end processing"/>
    <property type="evidence" value="ECO:0007669"/>
    <property type="project" value="TreeGrafter"/>
</dbReference>
<feature type="compositionally biased region" description="Polar residues" evidence="9">
    <location>
        <begin position="637"/>
        <end position="649"/>
    </location>
</feature>
<dbReference type="SUPFAM" id="SSF47819">
    <property type="entry name" value="HRDC-like"/>
    <property type="match status" value="1"/>
</dbReference>
<keyword evidence="2" id="KW-0698">rRNA processing</keyword>
<feature type="region of interest" description="Disordered" evidence="9">
    <location>
        <begin position="622"/>
        <end position="650"/>
    </location>
</feature>
<comment type="subcellular location">
    <subcellularLocation>
        <location evidence="1">Nucleus</location>
    </subcellularLocation>
</comment>
<evidence type="ECO:0000313" key="11">
    <source>
        <dbReference type="EMBL" id="KAK1927708.1"/>
    </source>
</evidence>
<dbReference type="GO" id="GO:0071044">
    <property type="term" value="P:histone mRNA catabolic process"/>
    <property type="evidence" value="ECO:0007669"/>
    <property type="project" value="TreeGrafter"/>
</dbReference>
<organism evidence="11 12">
    <name type="scientific">Papiliotrema laurentii</name>
    <name type="common">Cryptococcus laurentii</name>
    <dbReference type="NCBI Taxonomy" id="5418"/>
    <lineage>
        <taxon>Eukaryota</taxon>
        <taxon>Fungi</taxon>
        <taxon>Dikarya</taxon>
        <taxon>Basidiomycota</taxon>
        <taxon>Agaricomycotina</taxon>
        <taxon>Tremellomycetes</taxon>
        <taxon>Tremellales</taxon>
        <taxon>Rhynchogastremaceae</taxon>
        <taxon>Papiliotrema</taxon>
    </lineage>
</organism>
<name>A0AAD9FWU9_PAPLA</name>
<keyword evidence="6" id="KW-0269">Exonuclease</keyword>
<dbReference type="CDD" id="cd06147">
    <property type="entry name" value="Rrp6p_like_exo"/>
    <property type="match status" value="1"/>
</dbReference>
<dbReference type="FunFam" id="3.30.420.10:FF:000059">
    <property type="entry name" value="Exosome complex exonuclease Rrp6"/>
    <property type="match status" value="1"/>
</dbReference>
<feature type="region of interest" description="Disordered" evidence="9">
    <location>
        <begin position="807"/>
        <end position="835"/>
    </location>
</feature>
<dbReference type="PANTHER" id="PTHR12124">
    <property type="entry name" value="POLYMYOSITIS/SCLERODERMA AUTOANTIGEN-RELATED"/>
    <property type="match status" value="1"/>
</dbReference>
<dbReference type="InterPro" id="IPR002121">
    <property type="entry name" value="HRDC_dom"/>
</dbReference>
<feature type="compositionally biased region" description="Basic and acidic residues" evidence="9">
    <location>
        <begin position="775"/>
        <end position="784"/>
    </location>
</feature>
<dbReference type="Pfam" id="PF00570">
    <property type="entry name" value="HRDC"/>
    <property type="match status" value="1"/>
</dbReference>
<dbReference type="Gene3D" id="3.30.420.10">
    <property type="entry name" value="Ribonuclease H-like superfamily/Ribonuclease H"/>
    <property type="match status" value="1"/>
</dbReference>
<proteinExistence type="inferred from homology"/>
<dbReference type="Pfam" id="PF01612">
    <property type="entry name" value="DNA_pol_A_exo1"/>
    <property type="match status" value="1"/>
</dbReference>
<dbReference type="GO" id="GO:0071035">
    <property type="term" value="P:nuclear polyadenylation-dependent rRNA catabolic process"/>
    <property type="evidence" value="ECO:0007669"/>
    <property type="project" value="TreeGrafter"/>
</dbReference>
<evidence type="ECO:0000256" key="9">
    <source>
        <dbReference type="SAM" id="MobiDB-lite"/>
    </source>
</evidence>
<dbReference type="SUPFAM" id="SSF53098">
    <property type="entry name" value="Ribonuclease H-like"/>
    <property type="match status" value="1"/>
</dbReference>
<dbReference type="SMART" id="SM00474">
    <property type="entry name" value="35EXOc"/>
    <property type="match status" value="1"/>
</dbReference>
<dbReference type="GO" id="GO:0000467">
    <property type="term" value="P:exonucleolytic trimming to generate mature 3'-end of 5.8S rRNA from tricistronic rRNA transcript (SSU-rRNA, 5.8S rRNA, LSU-rRNA)"/>
    <property type="evidence" value="ECO:0007669"/>
    <property type="project" value="InterPro"/>
</dbReference>
<dbReference type="GO" id="GO:0000176">
    <property type="term" value="C:nuclear exosome (RNase complex)"/>
    <property type="evidence" value="ECO:0007669"/>
    <property type="project" value="InterPro"/>
</dbReference>
<feature type="compositionally biased region" description="Polar residues" evidence="9">
    <location>
        <begin position="936"/>
        <end position="946"/>
    </location>
</feature>
<gene>
    <name evidence="11" type="ORF">DB88DRAFT_507780</name>
</gene>
<evidence type="ECO:0000256" key="4">
    <source>
        <dbReference type="ARBA" id="ARBA00022801"/>
    </source>
</evidence>
<dbReference type="InterPro" id="IPR012588">
    <property type="entry name" value="Exosome-assoc_fac_Rrp6_N"/>
</dbReference>
<feature type="region of interest" description="Disordered" evidence="9">
    <location>
        <begin position="857"/>
        <end position="946"/>
    </location>
</feature>
<comment type="similarity">
    <text evidence="8">Belongs to the exosome component 10/RRP6 family.</text>
</comment>
<keyword evidence="4" id="KW-0378">Hydrolase</keyword>
<dbReference type="GO" id="GO:0071037">
    <property type="term" value="P:nuclear polyadenylation-dependent snRNA catabolic process"/>
    <property type="evidence" value="ECO:0007669"/>
    <property type="project" value="TreeGrafter"/>
</dbReference>
<dbReference type="InterPro" id="IPR012337">
    <property type="entry name" value="RNaseH-like_sf"/>
</dbReference>
<dbReference type="GO" id="GO:0003727">
    <property type="term" value="F:single-stranded RNA binding"/>
    <property type="evidence" value="ECO:0007669"/>
    <property type="project" value="TreeGrafter"/>
</dbReference>
<feature type="compositionally biased region" description="Basic residues" evidence="9">
    <location>
        <begin position="907"/>
        <end position="916"/>
    </location>
</feature>
<sequence length="946" mass="104129">MPVGKAKQPSAKVPSPINEFDQYLPRVTRDLDAITTPAAGLPLKSDLAFHRTLDRELAMNLDEASERVLKLTRELLDVFINQDGMSKGIKSSVPRRRLEDEEDVTEGYRRGVVDVVDGLLEDADSCLDEINGQKRKAAIEVKPSLAAAAGQKMPGPFSQVPTDLPLSNSRHSYNVRKSQLDFPDPVDNSMERAAFKPNLPVKHHAMVPLGYQNVLDYTLDPDPARAKYQLKFQKQTLAHPYLYEMRHIPYPTSMFTVSQPILPPPIETMPAELVDTPEALAEMTEELKQAKEIAVDLEHHDTHSYYGFTCLMQISTREKDWLVDTLKLRGALREDKLGGVLADPSIVKVFHGAQSDIVWLQKDFDLYVVNLFDTYHATKVLGMTSHGLANLLKVYCNFEPDKRYQLADWRVRPLTAGMRHYAQADTHFLLYIYDQLRNELLDKSRPPSPALDSDGTVVPRPETNPQRAMRQVLSLSADTALATYDTEPYDIEHGKSQGGWLSHLKKWFKVSTCDTELTTVVKHLHIWRDKVAREEDESPYAVISSANLNGLAKWRSPSAEDLRKRLSPWPFAARRAGEIVAVLDAARKEWAELLKVINQANAVETPSTIFVPRHVKFDAATSDEVAPDAKTPLGSGESATTTPASTVSGPSGCVVHERLNVLDNGSIAVPDDLMWGLADEQTDTSPSQPVKATSSQLFGSSIASKRVVPESVTTTTQLRAQTSQLFGSTAKGKKSAESQVTMSEKKEHFADVVSSILADIAPITVAPHVEEEDSSDAKTDKQLPEPETVPFVPAAFRQTVAPAPVAPAPVAPAPSKPVKESSPEPVVVKKSRKAKKAAATVNIADSLAAVTFAIDGGEQDSAEPAPKKQKKEKKEKTKVEAKDIPTYDYSTAPNLLDNPEAVESVRKTKKPKKARAKGVEVTGSTFGKATQDKSQPKSGNRSKTFT</sequence>
<evidence type="ECO:0000256" key="6">
    <source>
        <dbReference type="ARBA" id="ARBA00022839"/>
    </source>
</evidence>
<dbReference type="Proteomes" id="UP001182556">
    <property type="component" value="Unassembled WGS sequence"/>
</dbReference>
<dbReference type="InterPro" id="IPR044876">
    <property type="entry name" value="HRDC_dom_sf"/>
</dbReference>
<dbReference type="GO" id="GO:0071040">
    <property type="term" value="P:nuclear polyadenylation-dependent antisense transcript catabolic process"/>
    <property type="evidence" value="ECO:0007669"/>
    <property type="project" value="TreeGrafter"/>
</dbReference>
<keyword evidence="3" id="KW-0540">Nuclease</keyword>
<dbReference type="Pfam" id="PF08066">
    <property type="entry name" value="PMC2NT"/>
    <property type="match status" value="1"/>
</dbReference>
<dbReference type="AlphaFoldDB" id="A0AAD9FWU9"/>
<dbReference type="InterPro" id="IPR010997">
    <property type="entry name" value="HRDC-like_sf"/>
</dbReference>
<dbReference type="InterPro" id="IPR045092">
    <property type="entry name" value="Rrp6-like"/>
</dbReference>
<dbReference type="GO" id="GO:0071036">
    <property type="term" value="P:nuclear polyadenylation-dependent snoRNA catabolic process"/>
    <property type="evidence" value="ECO:0007669"/>
    <property type="project" value="TreeGrafter"/>
</dbReference>
<evidence type="ECO:0000313" key="12">
    <source>
        <dbReference type="Proteomes" id="UP001182556"/>
    </source>
</evidence>
<accession>A0AAD9FWU9</accession>
<evidence type="ECO:0000256" key="8">
    <source>
        <dbReference type="ARBA" id="ARBA00043957"/>
    </source>
</evidence>
<dbReference type="PANTHER" id="PTHR12124:SF47">
    <property type="entry name" value="EXOSOME COMPONENT 10"/>
    <property type="match status" value="1"/>
</dbReference>
<keyword evidence="7" id="KW-0539">Nucleus</keyword>
<evidence type="ECO:0000256" key="2">
    <source>
        <dbReference type="ARBA" id="ARBA00022552"/>
    </source>
</evidence>
<dbReference type="InterPro" id="IPR002562">
    <property type="entry name" value="3'-5'_exonuclease_dom"/>
</dbReference>
<dbReference type="InterPro" id="IPR049559">
    <property type="entry name" value="Rrp6p-like_exo"/>
</dbReference>